<organism evidence="1 2">
    <name type="scientific">Caerostris extrusa</name>
    <name type="common">Bark spider</name>
    <name type="synonym">Caerostris bankana</name>
    <dbReference type="NCBI Taxonomy" id="172846"/>
    <lineage>
        <taxon>Eukaryota</taxon>
        <taxon>Metazoa</taxon>
        <taxon>Ecdysozoa</taxon>
        <taxon>Arthropoda</taxon>
        <taxon>Chelicerata</taxon>
        <taxon>Arachnida</taxon>
        <taxon>Araneae</taxon>
        <taxon>Araneomorphae</taxon>
        <taxon>Entelegynae</taxon>
        <taxon>Araneoidea</taxon>
        <taxon>Araneidae</taxon>
        <taxon>Caerostris</taxon>
    </lineage>
</organism>
<dbReference type="Proteomes" id="UP001054945">
    <property type="component" value="Unassembled WGS sequence"/>
</dbReference>
<dbReference type="InterPro" id="IPR053134">
    <property type="entry name" value="RNA-dir_DNA_polymerase"/>
</dbReference>
<proteinExistence type="predicted"/>
<protein>
    <submittedName>
        <fullName evidence="1">Uncharacterized protein</fullName>
    </submittedName>
</protein>
<dbReference type="AlphaFoldDB" id="A0AAV4SXD0"/>
<dbReference type="InterPro" id="IPR043502">
    <property type="entry name" value="DNA/RNA_pol_sf"/>
</dbReference>
<name>A0AAV4SXD0_CAEEX</name>
<dbReference type="PANTHER" id="PTHR24559">
    <property type="entry name" value="TRANSPOSON TY3-I GAG-POL POLYPROTEIN"/>
    <property type="match status" value="1"/>
</dbReference>
<reference evidence="1 2" key="1">
    <citation type="submission" date="2021-06" db="EMBL/GenBank/DDBJ databases">
        <title>Caerostris extrusa draft genome.</title>
        <authorList>
            <person name="Kono N."/>
            <person name="Arakawa K."/>
        </authorList>
    </citation>
    <scope>NUCLEOTIDE SEQUENCE [LARGE SCALE GENOMIC DNA]</scope>
</reference>
<comment type="caution">
    <text evidence="1">The sequence shown here is derived from an EMBL/GenBank/DDBJ whole genome shotgun (WGS) entry which is preliminary data.</text>
</comment>
<dbReference type="EMBL" id="BPLR01010024">
    <property type="protein sequence ID" value="GIY36258.1"/>
    <property type="molecule type" value="Genomic_DNA"/>
</dbReference>
<gene>
    <name evidence="1" type="primary">AVEN_195610_1</name>
    <name evidence="1" type="ORF">CEXT_357171</name>
</gene>
<sequence>MDHLFSPNLDGYQQINYKLQSRNLNFLWLPEFADRPKASPFHMVPKKNGDWRPCGDFRLLNGVTVPDRYPVPHIQDCFQVLEGKTTLDLEKSLLPDSRSQRRCA</sequence>
<evidence type="ECO:0000313" key="1">
    <source>
        <dbReference type="EMBL" id="GIY36258.1"/>
    </source>
</evidence>
<dbReference type="PANTHER" id="PTHR24559:SF440">
    <property type="entry name" value="RIBONUCLEASE H"/>
    <property type="match status" value="1"/>
</dbReference>
<keyword evidence="2" id="KW-1185">Reference proteome</keyword>
<dbReference type="GO" id="GO:0071897">
    <property type="term" value="P:DNA biosynthetic process"/>
    <property type="evidence" value="ECO:0007669"/>
    <property type="project" value="UniProtKB-ARBA"/>
</dbReference>
<evidence type="ECO:0000313" key="2">
    <source>
        <dbReference type="Proteomes" id="UP001054945"/>
    </source>
</evidence>
<dbReference type="Gene3D" id="3.10.10.10">
    <property type="entry name" value="HIV Type 1 Reverse Transcriptase, subunit A, domain 1"/>
    <property type="match status" value="1"/>
</dbReference>
<dbReference type="SUPFAM" id="SSF56672">
    <property type="entry name" value="DNA/RNA polymerases"/>
    <property type="match status" value="1"/>
</dbReference>
<accession>A0AAV4SXD0</accession>